<proteinExistence type="predicted"/>
<sequence>MAQESWRWFDWRTRYLSVGWRLRRSHGCESTVDDGHLSLVGRSCKQIAKTAVRFCRRACAWHAVAVRSALSVPSSAAVSLDRCRPLALLPKQQQRSVKLALIDSLSIVRTMHAPNIAITIISYSARR</sequence>
<dbReference type="WBParaSite" id="PSAMB.scaffold11667size3207.g34351.t1">
    <property type="protein sequence ID" value="PSAMB.scaffold11667size3207.g34351.t1"/>
    <property type="gene ID" value="PSAMB.scaffold11667size3207.g34351"/>
</dbReference>
<dbReference type="AlphaFoldDB" id="A0A914UPU9"/>
<name>A0A914UPU9_9BILA</name>
<evidence type="ECO:0000313" key="1">
    <source>
        <dbReference type="Proteomes" id="UP000887566"/>
    </source>
</evidence>
<organism evidence="1 2">
    <name type="scientific">Plectus sambesii</name>
    <dbReference type="NCBI Taxonomy" id="2011161"/>
    <lineage>
        <taxon>Eukaryota</taxon>
        <taxon>Metazoa</taxon>
        <taxon>Ecdysozoa</taxon>
        <taxon>Nematoda</taxon>
        <taxon>Chromadorea</taxon>
        <taxon>Plectida</taxon>
        <taxon>Plectina</taxon>
        <taxon>Plectoidea</taxon>
        <taxon>Plectidae</taxon>
        <taxon>Plectus</taxon>
    </lineage>
</organism>
<protein>
    <submittedName>
        <fullName evidence="2">Uncharacterized protein</fullName>
    </submittedName>
</protein>
<dbReference type="Proteomes" id="UP000887566">
    <property type="component" value="Unplaced"/>
</dbReference>
<keyword evidence="1" id="KW-1185">Reference proteome</keyword>
<evidence type="ECO:0000313" key="2">
    <source>
        <dbReference type="WBParaSite" id="PSAMB.scaffold11667size3207.g34351.t1"/>
    </source>
</evidence>
<accession>A0A914UPU9</accession>
<reference evidence="2" key="1">
    <citation type="submission" date="2022-11" db="UniProtKB">
        <authorList>
            <consortium name="WormBaseParasite"/>
        </authorList>
    </citation>
    <scope>IDENTIFICATION</scope>
</reference>